<feature type="transmembrane region" description="Helical" evidence="1">
    <location>
        <begin position="6"/>
        <end position="29"/>
    </location>
</feature>
<dbReference type="RefSeq" id="WP_184574308.1">
    <property type="nucleotide sequence ID" value="NZ_JACHJT010000001.1"/>
</dbReference>
<evidence type="ECO:0000313" key="2">
    <source>
        <dbReference type="EMBL" id="MBB4929654.1"/>
    </source>
</evidence>
<proteinExistence type="predicted"/>
<keyword evidence="1" id="KW-1133">Transmembrane helix</keyword>
<evidence type="ECO:0000256" key="1">
    <source>
        <dbReference type="SAM" id="Phobius"/>
    </source>
</evidence>
<protein>
    <submittedName>
        <fullName evidence="2">Uncharacterized protein</fullName>
    </submittedName>
</protein>
<keyword evidence="1" id="KW-0472">Membrane</keyword>
<organism evidence="2 3">
    <name type="scientific">Lipingzhangella halophila</name>
    <dbReference type="NCBI Taxonomy" id="1783352"/>
    <lineage>
        <taxon>Bacteria</taxon>
        <taxon>Bacillati</taxon>
        <taxon>Actinomycetota</taxon>
        <taxon>Actinomycetes</taxon>
        <taxon>Streptosporangiales</taxon>
        <taxon>Nocardiopsidaceae</taxon>
        <taxon>Lipingzhangella</taxon>
    </lineage>
</organism>
<name>A0A7W7W1D9_9ACTN</name>
<dbReference type="AlphaFoldDB" id="A0A7W7W1D9"/>
<accession>A0A7W7W1D9</accession>
<feature type="transmembrane region" description="Helical" evidence="1">
    <location>
        <begin position="70"/>
        <end position="90"/>
    </location>
</feature>
<keyword evidence="1" id="KW-0812">Transmembrane</keyword>
<evidence type="ECO:0000313" key="3">
    <source>
        <dbReference type="Proteomes" id="UP000523007"/>
    </source>
</evidence>
<feature type="transmembrane region" description="Helical" evidence="1">
    <location>
        <begin position="154"/>
        <end position="182"/>
    </location>
</feature>
<feature type="transmembrane region" description="Helical" evidence="1">
    <location>
        <begin position="41"/>
        <end position="58"/>
    </location>
</feature>
<dbReference type="EMBL" id="JACHJT010000001">
    <property type="protein sequence ID" value="MBB4929654.1"/>
    <property type="molecule type" value="Genomic_DNA"/>
</dbReference>
<reference evidence="2 3" key="1">
    <citation type="submission" date="2020-08" db="EMBL/GenBank/DDBJ databases">
        <title>Sequencing the genomes of 1000 actinobacteria strains.</title>
        <authorList>
            <person name="Klenk H.-P."/>
        </authorList>
    </citation>
    <scope>NUCLEOTIDE SEQUENCE [LARGE SCALE GENOMIC DNA]</scope>
    <source>
        <strain evidence="2 3">DSM 102030</strain>
    </source>
</reference>
<keyword evidence="3" id="KW-1185">Reference proteome</keyword>
<gene>
    <name evidence="2" type="ORF">F4561_000474</name>
</gene>
<sequence length="186" mass="18447">MSYEAGLLVCFAAGALSGVVVCVLHAALGQGTATGAPARRFFVLSASALAIGWTLAMFDRGIGVNMQSVLSTAAGLSLSALLIAWGKVLFTRRDRYGDLLTGAAVGTATGLVSLPTVFVTLVGAPLAGAVSGFVAGAAAMGVRRSFRCGALGTVLGVLAGCIAGALALLATLPLATFALLYLSALV</sequence>
<comment type="caution">
    <text evidence="2">The sequence shown here is derived from an EMBL/GenBank/DDBJ whole genome shotgun (WGS) entry which is preliminary data.</text>
</comment>
<dbReference type="Proteomes" id="UP000523007">
    <property type="component" value="Unassembled WGS sequence"/>
</dbReference>